<name>A0ABQ8JUT1_DERPT</name>
<evidence type="ECO:0000313" key="3">
    <source>
        <dbReference type="Proteomes" id="UP000887458"/>
    </source>
</evidence>
<dbReference type="Proteomes" id="UP000887458">
    <property type="component" value="Unassembled WGS sequence"/>
</dbReference>
<feature type="region of interest" description="Disordered" evidence="1">
    <location>
        <begin position="96"/>
        <end position="118"/>
    </location>
</feature>
<proteinExistence type="predicted"/>
<feature type="region of interest" description="Disordered" evidence="1">
    <location>
        <begin position="649"/>
        <end position="698"/>
    </location>
</feature>
<protein>
    <submittedName>
        <fullName evidence="2">Uncharacterized protein</fullName>
    </submittedName>
</protein>
<sequence length="698" mass="81243">MGVPVSKLKITQQQQQQQSSPSSNNMVNDNQISPLPSPSPSTSTSSDIEFQFSVIANTDDDYHHHDHQHKEDDTNHYLNNYCDNNQFDHLKYIDDSSVETSSSSNHQNNQNNNNDDNCINKSISNSIIIDNKVDDEIGNASISDDHSDDCCCNNQQQQQQDQNNKITTKRLRKHHSQTNSFNTINNIDKSSMMNQFILRRHSSNPNSNTINNNNNRLSLESSIIKKFEYTKKSSLLLQKLCNGDLIEIRCVCNCQRSPLLGKNVQQFIRSSTTTIHSYNRQRFRRSLHRQSFIYRQNYQKSMTIHGHSICRTNKQKQSRDNHHNKRNLFQLSNLWLVGRSCVRGSVDDDDDYDDYNNDQKSTIIESNILNNDSSTLNSDYCSEQFHYVYVDHIDHQQQRIQSQQTTPIIWCFHVKPFHRMVLLDDDHRNVGIIRHEPLDMIITQIMFETEERHLQRNGGQRRDGQIKSSKISIDYQLRNQEKFSEKILNKTLNVMPNVEHIRNILMESKDCYVRYHKTLLNSEHYVTFWKYGIGWSTWANQRCDILRTIRLFVERFSTLVIPDDNDHLHHHHHHHHPTSSNITTSLSSSSKILVQNGECLLLSPSMENQLQTNLIVQCFGLQDRKIDQSIQQWIQWQVVIDNKKFNYQQLSPSSSSSSSSSSPPIVMMNDNEDDNNNNKTIDSNVSCHDVVNDDKGQH</sequence>
<comment type="caution">
    <text evidence="2">The sequence shown here is derived from an EMBL/GenBank/DDBJ whole genome shotgun (WGS) entry which is preliminary data.</text>
</comment>
<feature type="compositionally biased region" description="Low complexity" evidence="1">
    <location>
        <begin position="12"/>
        <end position="23"/>
    </location>
</feature>
<keyword evidence="3" id="KW-1185">Reference proteome</keyword>
<dbReference type="EMBL" id="NJHN03000010">
    <property type="protein sequence ID" value="KAH9426396.1"/>
    <property type="molecule type" value="Genomic_DNA"/>
</dbReference>
<feature type="region of interest" description="Disordered" evidence="1">
    <location>
        <begin position="1"/>
        <end position="46"/>
    </location>
</feature>
<feature type="compositionally biased region" description="Low complexity" evidence="1">
    <location>
        <begin position="651"/>
        <end position="664"/>
    </location>
</feature>
<evidence type="ECO:0000256" key="1">
    <source>
        <dbReference type="SAM" id="MobiDB-lite"/>
    </source>
</evidence>
<reference evidence="2 3" key="2">
    <citation type="journal article" date="2022" name="Mol. Biol. Evol.">
        <title>Comparative Genomics Reveals Insights into the Divergent Evolution of Astigmatic Mites and Household Pest Adaptations.</title>
        <authorList>
            <person name="Xiong Q."/>
            <person name="Wan A.T."/>
            <person name="Liu X."/>
            <person name="Fung C.S."/>
            <person name="Xiao X."/>
            <person name="Malainual N."/>
            <person name="Hou J."/>
            <person name="Wang L."/>
            <person name="Wang M."/>
            <person name="Yang K.Y."/>
            <person name="Cui Y."/>
            <person name="Leung E.L."/>
            <person name="Nong W."/>
            <person name="Shin S.K."/>
            <person name="Au S.W."/>
            <person name="Jeong K.Y."/>
            <person name="Chew F.T."/>
            <person name="Hui J.H."/>
            <person name="Leung T.F."/>
            <person name="Tungtrongchitr A."/>
            <person name="Zhong N."/>
            <person name="Liu Z."/>
            <person name="Tsui S.K."/>
        </authorList>
    </citation>
    <scope>NUCLEOTIDE SEQUENCE [LARGE SCALE GENOMIC DNA]</scope>
    <source>
        <strain evidence="2">Derp</strain>
    </source>
</reference>
<feature type="compositionally biased region" description="Low complexity" evidence="1">
    <location>
        <begin position="98"/>
        <end position="118"/>
    </location>
</feature>
<organism evidence="2 3">
    <name type="scientific">Dermatophagoides pteronyssinus</name>
    <name type="common">European house dust mite</name>
    <dbReference type="NCBI Taxonomy" id="6956"/>
    <lineage>
        <taxon>Eukaryota</taxon>
        <taxon>Metazoa</taxon>
        <taxon>Ecdysozoa</taxon>
        <taxon>Arthropoda</taxon>
        <taxon>Chelicerata</taxon>
        <taxon>Arachnida</taxon>
        <taxon>Acari</taxon>
        <taxon>Acariformes</taxon>
        <taxon>Sarcoptiformes</taxon>
        <taxon>Astigmata</taxon>
        <taxon>Psoroptidia</taxon>
        <taxon>Analgoidea</taxon>
        <taxon>Pyroglyphidae</taxon>
        <taxon>Dermatophagoidinae</taxon>
        <taxon>Dermatophagoides</taxon>
    </lineage>
</organism>
<accession>A0ABQ8JUT1</accession>
<reference evidence="2 3" key="1">
    <citation type="journal article" date="2018" name="J. Allergy Clin. Immunol.">
        <title>High-quality assembly of Dermatophagoides pteronyssinus genome and transcriptome reveals a wide range of novel allergens.</title>
        <authorList>
            <person name="Liu X.Y."/>
            <person name="Yang K.Y."/>
            <person name="Wang M.Q."/>
            <person name="Kwok J.S."/>
            <person name="Zeng X."/>
            <person name="Yang Z."/>
            <person name="Xiao X.J."/>
            <person name="Lau C.P."/>
            <person name="Li Y."/>
            <person name="Huang Z.M."/>
            <person name="Ba J.G."/>
            <person name="Yim A.K."/>
            <person name="Ouyang C.Y."/>
            <person name="Ngai S.M."/>
            <person name="Chan T.F."/>
            <person name="Leung E.L."/>
            <person name="Liu L."/>
            <person name="Liu Z.G."/>
            <person name="Tsui S.K."/>
        </authorList>
    </citation>
    <scope>NUCLEOTIDE SEQUENCE [LARGE SCALE GENOMIC DNA]</scope>
    <source>
        <strain evidence="2">Derp</strain>
    </source>
</reference>
<gene>
    <name evidence="2" type="ORF">DERP_010964</name>
</gene>
<evidence type="ECO:0000313" key="2">
    <source>
        <dbReference type="EMBL" id="KAH9426396.1"/>
    </source>
</evidence>